<reference evidence="12" key="1">
    <citation type="submission" date="2021-09" db="EMBL/GenBank/DDBJ databases">
        <title>The genome of Mauremys mutica provides insights into the evolution of semi-aquatic lifestyle.</title>
        <authorList>
            <person name="Gong S."/>
            <person name="Gao Y."/>
        </authorList>
    </citation>
    <scope>NUCLEOTIDE SEQUENCE</scope>
    <source>
        <strain evidence="12">MM-2020</strain>
        <tissue evidence="12">Muscle</tissue>
    </source>
</reference>
<dbReference type="InterPro" id="IPR001762">
    <property type="entry name" value="Disintegrin_dom"/>
</dbReference>
<dbReference type="FunFam" id="4.10.70.10:FF:000001">
    <property type="entry name" value="Disintegrin and metalloproteinase domain-containing protein 22"/>
    <property type="match status" value="1"/>
</dbReference>
<dbReference type="Pfam" id="PF08516">
    <property type="entry name" value="ADAM_CR"/>
    <property type="match status" value="1"/>
</dbReference>
<evidence type="ECO:0000256" key="4">
    <source>
        <dbReference type="ARBA" id="ARBA00023136"/>
    </source>
</evidence>
<dbReference type="PROSITE" id="PS01186">
    <property type="entry name" value="EGF_2"/>
    <property type="match status" value="1"/>
</dbReference>
<dbReference type="GO" id="GO:0004222">
    <property type="term" value="F:metalloendopeptidase activity"/>
    <property type="evidence" value="ECO:0007669"/>
    <property type="project" value="InterPro"/>
</dbReference>
<dbReference type="CDD" id="cd04269">
    <property type="entry name" value="ZnMc_adamalysin_II_like"/>
    <property type="match status" value="1"/>
</dbReference>
<keyword evidence="4 8" id="KW-0472">Membrane</keyword>
<feature type="disulfide bond" evidence="6">
    <location>
        <begin position="574"/>
        <end position="583"/>
    </location>
</feature>
<evidence type="ECO:0000256" key="3">
    <source>
        <dbReference type="ARBA" id="ARBA00022989"/>
    </source>
</evidence>
<proteinExistence type="predicted"/>
<feature type="disulfide bond" evidence="7">
    <location>
        <begin position="273"/>
        <end position="278"/>
    </location>
</feature>
<protein>
    <submittedName>
        <fullName evidence="12">Uncharacterized protein</fullName>
    </submittedName>
</protein>
<evidence type="ECO:0000256" key="5">
    <source>
        <dbReference type="ARBA" id="ARBA00023157"/>
    </source>
</evidence>
<dbReference type="AlphaFoldDB" id="A0A9D3XFJ2"/>
<accession>A0A9D3XFJ2</accession>
<dbReference type="GO" id="GO:0006508">
    <property type="term" value="P:proteolysis"/>
    <property type="evidence" value="ECO:0007669"/>
    <property type="project" value="InterPro"/>
</dbReference>
<dbReference type="Gene3D" id="3.40.390.10">
    <property type="entry name" value="Collagenase (Catalytic Domain)"/>
    <property type="match status" value="1"/>
</dbReference>
<dbReference type="SMART" id="SM00608">
    <property type="entry name" value="ACR"/>
    <property type="match status" value="1"/>
</dbReference>
<dbReference type="SMART" id="SM00050">
    <property type="entry name" value="DISIN"/>
    <property type="match status" value="1"/>
</dbReference>
<dbReference type="EMBL" id="JAHDVG010000474">
    <property type="protein sequence ID" value="KAH1178255.1"/>
    <property type="molecule type" value="Genomic_DNA"/>
</dbReference>
<dbReference type="SUPFAM" id="SSF57552">
    <property type="entry name" value="Blood coagulation inhibitor (disintegrin)"/>
    <property type="match status" value="1"/>
</dbReference>
<gene>
    <name evidence="12" type="ORF">KIL84_011957</name>
</gene>
<dbReference type="PANTHER" id="PTHR11905">
    <property type="entry name" value="ADAM A DISINTEGRIN AND METALLOPROTEASE DOMAIN"/>
    <property type="match status" value="1"/>
</dbReference>
<evidence type="ECO:0000313" key="12">
    <source>
        <dbReference type="EMBL" id="KAH1178255.1"/>
    </source>
</evidence>
<evidence type="ECO:0000256" key="8">
    <source>
        <dbReference type="SAM" id="Phobius"/>
    </source>
</evidence>
<comment type="subcellular location">
    <subcellularLocation>
        <location evidence="1">Membrane</location>
        <topology evidence="1">Single-pass membrane protein</topology>
    </subcellularLocation>
</comment>
<dbReference type="InterPro" id="IPR000742">
    <property type="entry name" value="EGF"/>
</dbReference>
<keyword evidence="13" id="KW-1185">Reference proteome</keyword>
<dbReference type="PANTHER" id="PTHR11905:SF158">
    <property type="entry name" value="DISINTEGRIN AND METALLOPROTEINASE DOMAIN-CONTAINING PROTEIN 18"/>
    <property type="match status" value="1"/>
</dbReference>
<dbReference type="Gene3D" id="4.10.70.10">
    <property type="entry name" value="Disintegrin domain"/>
    <property type="match status" value="1"/>
</dbReference>
<dbReference type="GO" id="GO:0005886">
    <property type="term" value="C:plasma membrane"/>
    <property type="evidence" value="ECO:0007669"/>
    <property type="project" value="TreeGrafter"/>
</dbReference>
<feature type="domain" description="Peptidase M12B" evidence="11">
    <location>
        <begin position="120"/>
        <end position="316"/>
    </location>
</feature>
<dbReference type="InterPro" id="IPR036436">
    <property type="entry name" value="Disintegrin_dom_sf"/>
</dbReference>
<dbReference type="Proteomes" id="UP000827986">
    <property type="component" value="Unassembled WGS sequence"/>
</dbReference>
<dbReference type="InterPro" id="IPR001590">
    <property type="entry name" value="Peptidase_M12B"/>
</dbReference>
<evidence type="ECO:0000259" key="9">
    <source>
        <dbReference type="PROSITE" id="PS50026"/>
    </source>
</evidence>
<evidence type="ECO:0000259" key="10">
    <source>
        <dbReference type="PROSITE" id="PS50214"/>
    </source>
</evidence>
<comment type="caution">
    <text evidence="12">The sequence shown here is derived from an EMBL/GenBank/DDBJ whole genome shotgun (WGS) entry which is preliminary data.</text>
</comment>
<dbReference type="Pfam" id="PF01421">
    <property type="entry name" value="Reprolysin"/>
    <property type="match status" value="1"/>
</dbReference>
<keyword evidence="6" id="KW-0245">EGF-like domain</keyword>
<dbReference type="GO" id="GO:0008584">
    <property type="term" value="P:male gonad development"/>
    <property type="evidence" value="ECO:0007669"/>
    <property type="project" value="TreeGrafter"/>
</dbReference>
<name>A0A9D3XFJ2_9SAUR</name>
<keyword evidence="2 8" id="KW-0812">Transmembrane</keyword>
<evidence type="ECO:0000256" key="1">
    <source>
        <dbReference type="ARBA" id="ARBA00004167"/>
    </source>
</evidence>
<dbReference type="InterPro" id="IPR034027">
    <property type="entry name" value="Reprolysin_adamalysin"/>
</dbReference>
<feature type="domain" description="Disintegrin" evidence="10">
    <location>
        <begin position="324"/>
        <end position="411"/>
    </location>
</feature>
<dbReference type="InterPro" id="IPR006586">
    <property type="entry name" value="ADAM_Cys-rich"/>
</dbReference>
<dbReference type="PROSITE" id="PS50214">
    <property type="entry name" value="DISINTEGRIN_2"/>
    <property type="match status" value="1"/>
</dbReference>
<evidence type="ECO:0000256" key="6">
    <source>
        <dbReference type="PROSITE-ProRule" id="PRU00076"/>
    </source>
</evidence>
<dbReference type="InterPro" id="IPR018358">
    <property type="entry name" value="Disintegrin_CS"/>
</dbReference>
<dbReference type="GO" id="GO:0007339">
    <property type="term" value="P:binding of sperm to zona pellucida"/>
    <property type="evidence" value="ECO:0007669"/>
    <property type="project" value="TreeGrafter"/>
</dbReference>
<dbReference type="PROSITE" id="PS50215">
    <property type="entry name" value="ADAM_MEPRO"/>
    <property type="match status" value="1"/>
</dbReference>
<evidence type="ECO:0000259" key="11">
    <source>
        <dbReference type="PROSITE" id="PS50215"/>
    </source>
</evidence>
<evidence type="ECO:0000256" key="2">
    <source>
        <dbReference type="ARBA" id="ARBA00022692"/>
    </source>
</evidence>
<organism evidence="12 13">
    <name type="scientific">Mauremys mutica</name>
    <name type="common">yellowpond turtle</name>
    <dbReference type="NCBI Taxonomy" id="74926"/>
    <lineage>
        <taxon>Eukaryota</taxon>
        <taxon>Metazoa</taxon>
        <taxon>Chordata</taxon>
        <taxon>Craniata</taxon>
        <taxon>Vertebrata</taxon>
        <taxon>Euteleostomi</taxon>
        <taxon>Archelosauria</taxon>
        <taxon>Testudinata</taxon>
        <taxon>Testudines</taxon>
        <taxon>Cryptodira</taxon>
        <taxon>Durocryptodira</taxon>
        <taxon>Testudinoidea</taxon>
        <taxon>Geoemydidae</taxon>
        <taxon>Geoemydinae</taxon>
        <taxon>Mauremys</taxon>
    </lineage>
</organism>
<dbReference type="PROSITE" id="PS50026">
    <property type="entry name" value="EGF_3"/>
    <property type="match status" value="1"/>
</dbReference>
<dbReference type="Pfam" id="PF00200">
    <property type="entry name" value="Disintegrin"/>
    <property type="match status" value="1"/>
</dbReference>
<evidence type="ECO:0000256" key="7">
    <source>
        <dbReference type="PROSITE-ProRule" id="PRU00276"/>
    </source>
</evidence>
<keyword evidence="3 8" id="KW-1133">Transmembrane helix</keyword>
<keyword evidence="5 6" id="KW-1015">Disulfide bond</keyword>
<dbReference type="SUPFAM" id="SSF55486">
    <property type="entry name" value="Metalloproteases ('zincins'), catalytic domain"/>
    <property type="match status" value="1"/>
</dbReference>
<feature type="transmembrane region" description="Helical" evidence="8">
    <location>
        <begin position="615"/>
        <end position="635"/>
    </location>
</feature>
<dbReference type="PROSITE" id="PS00427">
    <property type="entry name" value="DISINTEGRIN_1"/>
    <property type="match status" value="1"/>
</dbReference>
<feature type="domain" description="EGF-like" evidence="9">
    <location>
        <begin position="550"/>
        <end position="584"/>
    </location>
</feature>
<comment type="caution">
    <text evidence="6">Lacks conserved residue(s) required for the propagation of feature annotation.</text>
</comment>
<dbReference type="InterPro" id="IPR024079">
    <property type="entry name" value="MetalloPept_cat_dom_sf"/>
</dbReference>
<sequence>MPVSLSPAPCSQQTFLQIMVPWSMPSYQNGNRTDCSFIQTFIASHNFGFFRGILQLKNVSYGIEPLDSTPGFQHLVYQIWNENIESLLFVENDSVIWSEGMTRKLDTGIKAKQNFIRYSRYLEMHVILDKALYDYMGSDKDVVTEKIVQLIGFVNSMFTPLNMTIVLSSLEFWADSNKIPTTGEADELLRRFLQWKNIHLILRPHDIAYLFVYRDQPNYVGASFAGKLCVRNYSGGVALYQRTITLETFSVIIAQLLGLSLGIAYDDSRDCQCSGYTCIMHTKAVHSGGTKAFSNCSIGDFQSFIANGGECLLNKPYLNASYRAPVCGNKIVEEGEDCDCGTKKDCLWDQCCQHTCKFRRDIKCISGDCCWKCRFVRNGTLCRSTSEDDCDLIEYCNGSSAHCTPDFWVMDGHPCNRNTAYCFKGVCQTADKQCKKLFGKASKSGSLACYEEINGQKDRMGHCGSTQAGYQTCEWKDLQCGKLVCQYPSNRPFIKEKAAVIYARVQNSLCITLDYMKGLQVKDPMLVKDGTLCGKQKICMNQKCVDAAVLKYKCDVKKKCNDHGVCNNRGNCHCRSGWLPPDCKISSKGYGGSIDSTFKSDAIIDRLHRNTLKNWLLLSFCLFLPVLVCSIIMIIKRNELNRCCIKEESQVDELEDMDQSENPSV</sequence>
<evidence type="ECO:0000313" key="13">
    <source>
        <dbReference type="Proteomes" id="UP000827986"/>
    </source>
</evidence>
<dbReference type="GO" id="GO:0007155">
    <property type="term" value="P:cell adhesion"/>
    <property type="evidence" value="ECO:0007669"/>
    <property type="project" value="TreeGrafter"/>
</dbReference>